<dbReference type="Proteomes" id="UP000823862">
    <property type="component" value="Unassembled WGS sequence"/>
</dbReference>
<proteinExistence type="predicted"/>
<evidence type="ECO:0000313" key="5">
    <source>
        <dbReference type="Proteomes" id="UP000823862"/>
    </source>
</evidence>
<feature type="domain" description="SPOR" evidence="3">
    <location>
        <begin position="305"/>
        <end position="381"/>
    </location>
</feature>
<dbReference type="SUPFAM" id="SSF110997">
    <property type="entry name" value="Sporulation related repeat"/>
    <property type="match status" value="1"/>
</dbReference>
<evidence type="ECO:0000259" key="3">
    <source>
        <dbReference type="PROSITE" id="PS51724"/>
    </source>
</evidence>
<comment type="caution">
    <text evidence="4">The sequence shown here is derived from an EMBL/GenBank/DDBJ whole genome shotgun (WGS) entry which is preliminary data.</text>
</comment>
<dbReference type="Pfam" id="PF05036">
    <property type="entry name" value="SPOR"/>
    <property type="match status" value="1"/>
</dbReference>
<sequence>MMTLAQHIEKLLADNDCVIVPHLGGFISCYSPAQWIEKDNLFLPPGRMTGFNPRLTINDGLLVQSYMAERHISFAEASRQVQREADALLAELHAQGSVELPRIGKLHLSIRNTFDFTPDHQTTSAELYGFSNFRMQKLDRHATSAKPVSFTPPVPEKRVQRQRIRLHFSASFWSNAAAVAAIIILFFAISIPVKNTEIINGNYAQLLPTEMLSTISQQSLAITPVAPTRQSCPTPPSVQATPQAEDSPVSTEALSKASTAPATKVQTTPETVKEKAPKSTQTAVSHPTKAPASPKGSSETSRATSSPARKYHIIVASVGTETDARRLAADLVKKGYTRAQAIIGDGKMRVSIDSFANETEAYQAVNKLRQEEIYQNAWVLKK</sequence>
<dbReference type="AlphaFoldDB" id="A0A9D2HWQ0"/>
<feature type="compositionally biased region" description="Polar residues" evidence="1">
    <location>
        <begin position="228"/>
        <end position="270"/>
    </location>
</feature>
<dbReference type="InterPro" id="IPR041268">
    <property type="entry name" value="HU-CCDC81_bac_2"/>
</dbReference>
<dbReference type="InterPro" id="IPR036680">
    <property type="entry name" value="SPOR-like_sf"/>
</dbReference>
<evidence type="ECO:0000313" key="4">
    <source>
        <dbReference type="EMBL" id="HJA85452.1"/>
    </source>
</evidence>
<dbReference type="Pfam" id="PF18175">
    <property type="entry name" value="HU-CCDC81_bac_2"/>
    <property type="match status" value="1"/>
</dbReference>
<dbReference type="Pfam" id="PF18174">
    <property type="entry name" value="HU-CCDC81_bac_1"/>
    <property type="match status" value="1"/>
</dbReference>
<feature type="compositionally biased region" description="Polar residues" evidence="1">
    <location>
        <begin position="295"/>
        <end position="307"/>
    </location>
</feature>
<gene>
    <name evidence="4" type="ORF">H9950_04530</name>
</gene>
<accession>A0A9D2HWQ0</accession>
<keyword evidence="2" id="KW-1133">Transmembrane helix</keyword>
<feature type="transmembrane region" description="Helical" evidence="2">
    <location>
        <begin position="166"/>
        <end position="189"/>
    </location>
</feature>
<evidence type="ECO:0000256" key="1">
    <source>
        <dbReference type="SAM" id="MobiDB-lite"/>
    </source>
</evidence>
<dbReference type="GO" id="GO:0042834">
    <property type="term" value="F:peptidoglycan binding"/>
    <property type="evidence" value="ECO:0007669"/>
    <property type="project" value="InterPro"/>
</dbReference>
<name>A0A9D2HWQ0_9BACE</name>
<feature type="region of interest" description="Disordered" evidence="1">
    <location>
        <begin position="226"/>
        <end position="307"/>
    </location>
</feature>
<dbReference type="Gene3D" id="3.30.70.1070">
    <property type="entry name" value="Sporulation related repeat"/>
    <property type="match status" value="1"/>
</dbReference>
<dbReference type="PROSITE" id="PS51724">
    <property type="entry name" value="SPOR"/>
    <property type="match status" value="1"/>
</dbReference>
<dbReference type="InterPro" id="IPR040495">
    <property type="entry name" value="HU-CCDC81_bac_1"/>
</dbReference>
<protein>
    <submittedName>
        <fullName evidence="4">SPOR domain-containing protein</fullName>
    </submittedName>
</protein>
<keyword evidence="2" id="KW-0812">Transmembrane</keyword>
<reference evidence="4" key="1">
    <citation type="journal article" date="2021" name="PeerJ">
        <title>Extensive microbial diversity within the chicken gut microbiome revealed by metagenomics and culture.</title>
        <authorList>
            <person name="Gilroy R."/>
            <person name="Ravi A."/>
            <person name="Getino M."/>
            <person name="Pursley I."/>
            <person name="Horton D.L."/>
            <person name="Alikhan N.F."/>
            <person name="Baker D."/>
            <person name="Gharbi K."/>
            <person name="Hall N."/>
            <person name="Watson M."/>
            <person name="Adriaenssens E.M."/>
            <person name="Foster-Nyarko E."/>
            <person name="Jarju S."/>
            <person name="Secka A."/>
            <person name="Antonio M."/>
            <person name="Oren A."/>
            <person name="Chaudhuri R.R."/>
            <person name="La Ragione R."/>
            <person name="Hildebrand F."/>
            <person name="Pallen M.J."/>
        </authorList>
    </citation>
    <scope>NUCLEOTIDE SEQUENCE</scope>
    <source>
        <strain evidence="4">ChiHjej12B11-9795</strain>
    </source>
</reference>
<dbReference type="EMBL" id="DWZI01000027">
    <property type="protein sequence ID" value="HJA85452.1"/>
    <property type="molecule type" value="Genomic_DNA"/>
</dbReference>
<evidence type="ECO:0000256" key="2">
    <source>
        <dbReference type="SAM" id="Phobius"/>
    </source>
</evidence>
<reference evidence="4" key="2">
    <citation type="submission" date="2021-04" db="EMBL/GenBank/DDBJ databases">
        <authorList>
            <person name="Gilroy R."/>
        </authorList>
    </citation>
    <scope>NUCLEOTIDE SEQUENCE</scope>
    <source>
        <strain evidence="4">ChiHjej12B11-9795</strain>
    </source>
</reference>
<keyword evidence="2" id="KW-0472">Membrane</keyword>
<organism evidence="4 5">
    <name type="scientific">Candidatus Bacteroides avicola</name>
    <dbReference type="NCBI Taxonomy" id="2838468"/>
    <lineage>
        <taxon>Bacteria</taxon>
        <taxon>Pseudomonadati</taxon>
        <taxon>Bacteroidota</taxon>
        <taxon>Bacteroidia</taxon>
        <taxon>Bacteroidales</taxon>
        <taxon>Bacteroidaceae</taxon>
        <taxon>Bacteroides</taxon>
    </lineage>
</organism>
<dbReference type="InterPro" id="IPR007730">
    <property type="entry name" value="SPOR-like_dom"/>
</dbReference>